<reference evidence="2" key="1">
    <citation type="submission" date="2021-02" db="EMBL/GenBank/DDBJ databases">
        <authorList>
            <person name="Nowell W R."/>
        </authorList>
    </citation>
    <scope>NUCLEOTIDE SEQUENCE</scope>
</reference>
<keyword evidence="1" id="KW-0732">Signal</keyword>
<comment type="caution">
    <text evidence="2">The sequence shown here is derived from an EMBL/GenBank/DDBJ whole genome shotgun (WGS) entry which is preliminary data.</text>
</comment>
<dbReference type="Proteomes" id="UP000663866">
    <property type="component" value="Unassembled WGS sequence"/>
</dbReference>
<evidence type="ECO:0000313" key="3">
    <source>
        <dbReference type="EMBL" id="CAF4094590.1"/>
    </source>
</evidence>
<dbReference type="EMBL" id="CAJNRF010011455">
    <property type="protein sequence ID" value="CAF2131715.1"/>
    <property type="molecule type" value="Genomic_DNA"/>
</dbReference>
<keyword evidence="5" id="KW-1185">Reference proteome</keyword>
<feature type="chain" id="PRO_5036230803" evidence="1">
    <location>
        <begin position="20"/>
        <end position="198"/>
    </location>
</feature>
<evidence type="ECO:0000313" key="5">
    <source>
        <dbReference type="Proteomes" id="UP000663866"/>
    </source>
</evidence>
<accession>A0A816WCP5</accession>
<gene>
    <name evidence="3" type="ORF">OVN521_LOCUS20553</name>
    <name evidence="2" type="ORF">WKI299_LOCUS26419</name>
</gene>
<evidence type="ECO:0000256" key="1">
    <source>
        <dbReference type="SAM" id="SignalP"/>
    </source>
</evidence>
<proteinExistence type="predicted"/>
<protein>
    <submittedName>
        <fullName evidence="2">Uncharacterized protein</fullName>
    </submittedName>
</protein>
<evidence type="ECO:0000313" key="2">
    <source>
        <dbReference type="EMBL" id="CAF2131715.1"/>
    </source>
</evidence>
<feature type="signal peptide" evidence="1">
    <location>
        <begin position="1"/>
        <end position="19"/>
    </location>
</feature>
<dbReference type="EMBL" id="CAJOBG010004092">
    <property type="protein sequence ID" value="CAF4094590.1"/>
    <property type="molecule type" value="Genomic_DNA"/>
</dbReference>
<evidence type="ECO:0000313" key="4">
    <source>
        <dbReference type="Proteomes" id="UP000663856"/>
    </source>
</evidence>
<name>A0A816WCP5_9BILA</name>
<sequence>MNFFLVISLLVIFANTSHSIRFAKRLTENDLGHSRHGRVDNPNIQSENDVLFEPLQLKWLDILLLHCRKQIGRYSVKSAFQMNQCNNISYNTQEPLNRTKSFKIIQEMETTTCYHRVFVYDSNGSDLFVGTSERPMKTIQAVVSLTRILRTNHGNDKILCITIRGVTYYLGTNTTTTSSQIGAITLTTNDSNLVIENY</sequence>
<dbReference type="Proteomes" id="UP000663856">
    <property type="component" value="Unassembled WGS sequence"/>
</dbReference>
<dbReference type="AlphaFoldDB" id="A0A816WCP5"/>
<organism evidence="2 4">
    <name type="scientific">Rotaria magnacalcarata</name>
    <dbReference type="NCBI Taxonomy" id="392030"/>
    <lineage>
        <taxon>Eukaryota</taxon>
        <taxon>Metazoa</taxon>
        <taxon>Spiralia</taxon>
        <taxon>Gnathifera</taxon>
        <taxon>Rotifera</taxon>
        <taxon>Eurotatoria</taxon>
        <taxon>Bdelloidea</taxon>
        <taxon>Philodinida</taxon>
        <taxon>Philodinidae</taxon>
        <taxon>Rotaria</taxon>
    </lineage>
</organism>